<dbReference type="Gene3D" id="1.10.287.130">
    <property type="match status" value="1"/>
</dbReference>
<feature type="domain" description="PAS" evidence="11">
    <location>
        <begin position="243"/>
        <end position="312"/>
    </location>
</feature>
<dbReference type="Proteomes" id="UP000705867">
    <property type="component" value="Unassembled WGS sequence"/>
</dbReference>
<dbReference type="Gene3D" id="3.30.565.10">
    <property type="entry name" value="Histidine kinase-like ATPase, C-terminal domain"/>
    <property type="match status" value="1"/>
</dbReference>
<dbReference type="Pfam" id="PF13426">
    <property type="entry name" value="PAS_9"/>
    <property type="match status" value="1"/>
</dbReference>
<dbReference type="NCBIfam" id="TIGR00229">
    <property type="entry name" value="sensory_box"/>
    <property type="match status" value="3"/>
</dbReference>
<dbReference type="InterPro" id="IPR005467">
    <property type="entry name" value="His_kinase_dom"/>
</dbReference>
<reference evidence="13" key="2">
    <citation type="submission" date="2021-08" db="EMBL/GenBank/DDBJ databases">
        <authorList>
            <person name="Dalcin Martins P."/>
        </authorList>
    </citation>
    <scope>NUCLEOTIDE SEQUENCE</scope>
    <source>
        <strain evidence="13">MAG_39</strain>
    </source>
</reference>
<comment type="caution">
    <text evidence="13">The sequence shown here is derived from an EMBL/GenBank/DDBJ whole genome shotgun (WGS) entry which is preliminary data.</text>
</comment>
<dbReference type="Pfam" id="PF14417">
    <property type="entry name" value="MEDS"/>
    <property type="match status" value="1"/>
</dbReference>
<feature type="domain" description="PAS" evidence="11">
    <location>
        <begin position="368"/>
        <end position="416"/>
    </location>
</feature>
<evidence type="ECO:0000256" key="1">
    <source>
        <dbReference type="ARBA" id="ARBA00000085"/>
    </source>
</evidence>
<dbReference type="InterPro" id="IPR000700">
    <property type="entry name" value="PAS-assoc_C"/>
</dbReference>
<dbReference type="InterPro" id="IPR035965">
    <property type="entry name" value="PAS-like_dom_sf"/>
</dbReference>
<dbReference type="Pfam" id="PF02518">
    <property type="entry name" value="HATPase_c"/>
    <property type="match status" value="1"/>
</dbReference>
<dbReference type="Gene3D" id="3.30.450.20">
    <property type="entry name" value="PAS domain"/>
    <property type="match status" value="3"/>
</dbReference>
<dbReference type="PANTHER" id="PTHR43065:SF46">
    <property type="entry name" value="C4-DICARBOXYLATE TRANSPORT SENSOR PROTEIN DCTB"/>
    <property type="match status" value="1"/>
</dbReference>
<protein>
    <recommendedName>
        <fullName evidence="2">histidine kinase</fullName>
        <ecNumber evidence="2">2.7.13.3</ecNumber>
    </recommendedName>
</protein>
<dbReference type="SMART" id="SM00388">
    <property type="entry name" value="HisKA"/>
    <property type="match status" value="1"/>
</dbReference>
<dbReference type="InterPro" id="IPR036890">
    <property type="entry name" value="HATPase_C_sf"/>
</dbReference>
<feature type="coiled-coil region" evidence="9">
    <location>
        <begin position="600"/>
        <end position="634"/>
    </location>
</feature>
<dbReference type="PROSITE" id="PS50109">
    <property type="entry name" value="HIS_KIN"/>
    <property type="match status" value="1"/>
</dbReference>
<evidence type="ECO:0000256" key="6">
    <source>
        <dbReference type="ARBA" id="ARBA00022777"/>
    </source>
</evidence>
<keyword evidence="6" id="KW-0418">Kinase</keyword>
<evidence type="ECO:0000256" key="9">
    <source>
        <dbReference type="SAM" id="Coils"/>
    </source>
</evidence>
<keyword evidence="4" id="KW-0808">Transferase</keyword>
<dbReference type="GO" id="GO:0006355">
    <property type="term" value="P:regulation of DNA-templated transcription"/>
    <property type="evidence" value="ECO:0007669"/>
    <property type="project" value="InterPro"/>
</dbReference>
<dbReference type="Pfam" id="PF00512">
    <property type="entry name" value="HisKA"/>
    <property type="match status" value="1"/>
</dbReference>
<dbReference type="SUPFAM" id="SSF55874">
    <property type="entry name" value="ATPase domain of HSP90 chaperone/DNA topoisomerase II/histidine kinase"/>
    <property type="match status" value="1"/>
</dbReference>
<dbReference type="InterPro" id="IPR013767">
    <property type="entry name" value="PAS_fold"/>
</dbReference>
<reference evidence="13" key="1">
    <citation type="journal article" date="2021" name="bioRxiv">
        <title>Unraveling nitrogen, sulfur and carbon metabolic pathways and microbial community transcriptional responses to substrate deprivation and toxicity stresses in a bioreactor mimicking anoxic brackish coastal sediment conditions.</title>
        <authorList>
            <person name="Martins P.D."/>
            <person name="Echeveste M.J."/>
            <person name="Arshad A."/>
            <person name="Kurth J."/>
            <person name="Ouboter H."/>
            <person name="Jetten M.S.M."/>
            <person name="Welte C.U."/>
        </authorList>
    </citation>
    <scope>NUCLEOTIDE SEQUENCE</scope>
    <source>
        <strain evidence="13">MAG_39</strain>
    </source>
</reference>
<dbReference type="SMART" id="SM00091">
    <property type="entry name" value="PAS"/>
    <property type="match status" value="3"/>
</dbReference>
<dbReference type="SUPFAM" id="SSF55785">
    <property type="entry name" value="PYP-like sensor domain (PAS domain)"/>
    <property type="match status" value="3"/>
</dbReference>
<evidence type="ECO:0000256" key="7">
    <source>
        <dbReference type="ARBA" id="ARBA00022840"/>
    </source>
</evidence>
<comment type="catalytic activity">
    <reaction evidence="1">
        <text>ATP + protein L-histidine = ADP + protein N-phospho-L-histidine.</text>
        <dbReference type="EC" id="2.7.13.3"/>
    </reaction>
</comment>
<dbReference type="GO" id="GO:0005524">
    <property type="term" value="F:ATP binding"/>
    <property type="evidence" value="ECO:0007669"/>
    <property type="project" value="UniProtKB-KW"/>
</dbReference>
<dbReference type="InterPro" id="IPR004358">
    <property type="entry name" value="Sig_transdc_His_kin-like_C"/>
</dbReference>
<evidence type="ECO:0000259" key="12">
    <source>
        <dbReference type="PROSITE" id="PS50113"/>
    </source>
</evidence>
<accession>A0A953JA00</accession>
<keyword evidence="9" id="KW-0175">Coiled coil</keyword>
<dbReference type="InterPro" id="IPR003661">
    <property type="entry name" value="HisK_dim/P_dom"/>
</dbReference>
<keyword evidence="8" id="KW-0902">Two-component regulatory system</keyword>
<dbReference type="PROSITE" id="PS50112">
    <property type="entry name" value="PAS"/>
    <property type="match status" value="3"/>
</dbReference>
<sequence length="865" mass="97784">MYTSDKETLSQSLDILAAHNHLCLIYTTREEQFSSVVPFIRAGLERGEKCLYVAEETTAPEILDALRRGGIDTEYALASGALTVTDKEHTYLGQGLSDPDRALRLLEDAVKATKAEGFSALRAAAEMSWVLGGEPGTERLMEYEAKINSFFPRHDVLALCQYNRLRFSPEIIRDVVYTHPWVIYGSKTLQNFHYIPPEEFLRPDPAQEMERLLGTLTRHKQMEETLTAEISRHRQTESALLESRKQLTMIFRETPALVTISTIDEGRFLMVNTIFERISGYSSEEAVGRTSLELGIFADPADRERILRLVEENDEIRALEVVFRTKRGELITGLLSSIRIEYEGNACLLSVVDDITAQKRAREEILSLKNFYESILENIYEGVWVTDRDDAVSYANKGMEINAGVPLRDLLGKNVLHGFPEETLRFFAPLYLETKRTLQPCSYGPIPVVTPGGRMSYQSGWLVPLLKDGAFGNMICTAADVTARVEAEKSLVRAKEEWERTFDTIPDMIMLLDTRHRIIRVNKAMASLLQTSPDEVSGLTCYKVCHRQKMPVEGCPHSRLLADGKEHTAEVFDPSTGRYFLVSVSPIIGTGGIILGSVHIARDITERKQAERQLEELNRTLEERVVEEVALNREKDHIMLLQSRQAAMGEMIGNIAHQWRQPLNAVGLIIQALLDAHEYGELDRQHLAGSVEQAMEIIRHMSQTIDDFRNFFKPDKEKHEFSLSGVIRKVVSFIEASFRNNTIRIELDLQEEVCVNGYPNEYSQVLLNILDNAKDAALERHIRDPLVRIRLRREGGRSVVTVGDTMGGIPASVMDRIFEPYFTTKEPGKGTGIGLYMSKNIIEKNMGGRLTARNRDNGAEFIIEV</sequence>
<name>A0A953JA00_9BACT</name>
<keyword evidence="3" id="KW-0597">Phosphoprotein</keyword>
<evidence type="ECO:0000313" key="14">
    <source>
        <dbReference type="Proteomes" id="UP000705867"/>
    </source>
</evidence>
<evidence type="ECO:0000313" key="13">
    <source>
        <dbReference type="EMBL" id="MBZ0157287.1"/>
    </source>
</evidence>
<dbReference type="GO" id="GO:0000155">
    <property type="term" value="F:phosphorelay sensor kinase activity"/>
    <property type="evidence" value="ECO:0007669"/>
    <property type="project" value="InterPro"/>
</dbReference>
<feature type="domain" description="PAC" evidence="12">
    <location>
        <begin position="565"/>
        <end position="616"/>
    </location>
</feature>
<evidence type="ECO:0000256" key="5">
    <source>
        <dbReference type="ARBA" id="ARBA00022741"/>
    </source>
</evidence>
<evidence type="ECO:0000256" key="4">
    <source>
        <dbReference type="ARBA" id="ARBA00022679"/>
    </source>
</evidence>
<dbReference type="Pfam" id="PF00989">
    <property type="entry name" value="PAS"/>
    <property type="match status" value="1"/>
</dbReference>
<organism evidence="13 14">
    <name type="scientific">Candidatus Nitrobium versatile</name>
    <dbReference type="NCBI Taxonomy" id="2884831"/>
    <lineage>
        <taxon>Bacteria</taxon>
        <taxon>Pseudomonadati</taxon>
        <taxon>Nitrospirota</taxon>
        <taxon>Nitrospiria</taxon>
        <taxon>Nitrospirales</taxon>
        <taxon>Nitrospiraceae</taxon>
        <taxon>Candidatus Nitrobium</taxon>
    </lineage>
</organism>
<dbReference type="AlphaFoldDB" id="A0A953JA00"/>
<evidence type="ECO:0000259" key="11">
    <source>
        <dbReference type="PROSITE" id="PS50112"/>
    </source>
</evidence>
<dbReference type="InterPro" id="IPR025847">
    <property type="entry name" value="MEDS_domain"/>
</dbReference>
<dbReference type="SMART" id="SM00387">
    <property type="entry name" value="HATPase_c"/>
    <property type="match status" value="1"/>
</dbReference>
<keyword evidence="7" id="KW-0067">ATP-binding</keyword>
<dbReference type="EMBL" id="JAIOIV010000110">
    <property type="protein sequence ID" value="MBZ0157287.1"/>
    <property type="molecule type" value="Genomic_DNA"/>
</dbReference>
<dbReference type="PRINTS" id="PR00344">
    <property type="entry name" value="BCTRLSENSOR"/>
</dbReference>
<evidence type="ECO:0000256" key="2">
    <source>
        <dbReference type="ARBA" id="ARBA00012438"/>
    </source>
</evidence>
<dbReference type="CDD" id="cd00130">
    <property type="entry name" value="PAS"/>
    <property type="match status" value="3"/>
</dbReference>
<dbReference type="InterPro" id="IPR003594">
    <property type="entry name" value="HATPase_dom"/>
</dbReference>
<proteinExistence type="predicted"/>
<dbReference type="InterPro" id="IPR013656">
    <property type="entry name" value="PAS_4"/>
</dbReference>
<evidence type="ECO:0000256" key="8">
    <source>
        <dbReference type="ARBA" id="ARBA00023012"/>
    </source>
</evidence>
<dbReference type="EC" id="2.7.13.3" evidence="2"/>
<dbReference type="PROSITE" id="PS50113">
    <property type="entry name" value="PAC"/>
    <property type="match status" value="1"/>
</dbReference>
<evidence type="ECO:0000256" key="3">
    <source>
        <dbReference type="ARBA" id="ARBA00022553"/>
    </source>
</evidence>
<feature type="domain" description="Histidine kinase" evidence="10">
    <location>
        <begin position="654"/>
        <end position="865"/>
    </location>
</feature>
<dbReference type="CDD" id="cd00082">
    <property type="entry name" value="HisKA"/>
    <property type="match status" value="1"/>
</dbReference>
<dbReference type="SUPFAM" id="SSF47384">
    <property type="entry name" value="Homodimeric domain of signal transducing histidine kinase"/>
    <property type="match status" value="1"/>
</dbReference>
<dbReference type="Pfam" id="PF08448">
    <property type="entry name" value="PAS_4"/>
    <property type="match status" value="1"/>
</dbReference>
<dbReference type="PANTHER" id="PTHR43065">
    <property type="entry name" value="SENSOR HISTIDINE KINASE"/>
    <property type="match status" value="1"/>
</dbReference>
<dbReference type="InterPro" id="IPR000014">
    <property type="entry name" value="PAS"/>
</dbReference>
<dbReference type="InterPro" id="IPR036097">
    <property type="entry name" value="HisK_dim/P_sf"/>
</dbReference>
<gene>
    <name evidence="13" type="ORF">K8I29_13885</name>
</gene>
<feature type="domain" description="PAS" evidence="11">
    <location>
        <begin position="494"/>
        <end position="538"/>
    </location>
</feature>
<evidence type="ECO:0000259" key="10">
    <source>
        <dbReference type="PROSITE" id="PS50109"/>
    </source>
</evidence>
<keyword evidence="5" id="KW-0547">Nucleotide-binding</keyword>